<keyword evidence="2" id="KW-1185">Reference proteome</keyword>
<sequence length="168" mass="18293">MPQQAGDQSLACGGIAAALVSERCPDQGQCKAVQDNAQDQEIQGLGPMGPIGPVQRQDEFSWGQQGQEHVEEDVIGQLFVLKTSVYSLFSGFRRRFTGQERSQDPVTGRLCLNQGFDHVSDTLQRVAPEEGKSCFQQVGEMGTLTWSGIVDCHRPVMPLLCCPQCGHG</sequence>
<organism evidence="1 2">
    <name type="scientific">Deinococcus arcticus</name>
    <dbReference type="NCBI Taxonomy" id="2136176"/>
    <lineage>
        <taxon>Bacteria</taxon>
        <taxon>Thermotogati</taxon>
        <taxon>Deinococcota</taxon>
        <taxon>Deinococci</taxon>
        <taxon>Deinococcales</taxon>
        <taxon>Deinococcaceae</taxon>
        <taxon>Deinococcus</taxon>
    </lineage>
</organism>
<comment type="caution">
    <text evidence="1">The sequence shown here is derived from an EMBL/GenBank/DDBJ whole genome shotgun (WGS) entry which is preliminary data.</text>
</comment>
<evidence type="ECO:0000313" key="2">
    <source>
        <dbReference type="Proteomes" id="UP000240317"/>
    </source>
</evidence>
<gene>
    <name evidence="1" type="ORF">C8263_18680</name>
</gene>
<dbReference type="AlphaFoldDB" id="A0A2T3W337"/>
<dbReference type="Proteomes" id="UP000240317">
    <property type="component" value="Unassembled WGS sequence"/>
</dbReference>
<protein>
    <submittedName>
        <fullName evidence="1">Uncharacterized protein</fullName>
    </submittedName>
</protein>
<name>A0A2T3W337_9DEIO</name>
<proteinExistence type="predicted"/>
<accession>A0A2T3W337</accession>
<reference evidence="1 2" key="1">
    <citation type="submission" date="2018-03" db="EMBL/GenBank/DDBJ databases">
        <title>Draft genome of Deinococcus sp. OD32.</title>
        <authorList>
            <person name="Wang X.-P."/>
            <person name="Du Z.-J."/>
        </authorList>
    </citation>
    <scope>NUCLEOTIDE SEQUENCE [LARGE SCALE GENOMIC DNA]</scope>
    <source>
        <strain evidence="1 2">OD32</strain>
    </source>
</reference>
<evidence type="ECO:0000313" key="1">
    <source>
        <dbReference type="EMBL" id="PTA66305.1"/>
    </source>
</evidence>
<dbReference type="EMBL" id="PYSV01000056">
    <property type="protein sequence ID" value="PTA66305.1"/>
    <property type="molecule type" value="Genomic_DNA"/>
</dbReference>